<organism evidence="2 3">
    <name type="scientific">Bimuria novae-zelandiae CBS 107.79</name>
    <dbReference type="NCBI Taxonomy" id="1447943"/>
    <lineage>
        <taxon>Eukaryota</taxon>
        <taxon>Fungi</taxon>
        <taxon>Dikarya</taxon>
        <taxon>Ascomycota</taxon>
        <taxon>Pezizomycotina</taxon>
        <taxon>Dothideomycetes</taxon>
        <taxon>Pleosporomycetidae</taxon>
        <taxon>Pleosporales</taxon>
        <taxon>Massarineae</taxon>
        <taxon>Didymosphaeriaceae</taxon>
        <taxon>Bimuria</taxon>
    </lineage>
</organism>
<evidence type="ECO:0000313" key="2">
    <source>
        <dbReference type="EMBL" id="KAF1977660.1"/>
    </source>
</evidence>
<feature type="compositionally biased region" description="Basic and acidic residues" evidence="1">
    <location>
        <begin position="1"/>
        <end position="18"/>
    </location>
</feature>
<keyword evidence="3" id="KW-1185">Reference proteome</keyword>
<dbReference type="InterPro" id="IPR007250">
    <property type="entry name" value="HSP9_HSP12"/>
</dbReference>
<sequence length="98" mass="9820">MSDIGRKGLGEQAKEKVTPDSQKSTLDKASESVSGVADRAASAVQPEGNKSATQKAGDATRGGSDNAENQGKGILGSAQESLGNAAQSVQDTVSGSKK</sequence>
<dbReference type="EMBL" id="ML976662">
    <property type="protein sequence ID" value="KAF1977660.1"/>
    <property type="molecule type" value="Genomic_DNA"/>
</dbReference>
<protein>
    <submittedName>
        <fullName evidence="2">Chaperone/heat shock protein-like protein Hsp12</fullName>
    </submittedName>
</protein>
<dbReference type="PIRSF" id="PIRSF002590">
    <property type="entry name" value="HSP9/HSP12_fun"/>
    <property type="match status" value="1"/>
</dbReference>
<evidence type="ECO:0000256" key="1">
    <source>
        <dbReference type="SAM" id="MobiDB-lite"/>
    </source>
</evidence>
<gene>
    <name evidence="2" type="ORF">BU23DRAFT_270843</name>
</gene>
<dbReference type="AlphaFoldDB" id="A0A6A5VM67"/>
<accession>A0A6A5VM67</accession>
<dbReference type="OrthoDB" id="2348401at2759"/>
<reference evidence="2" key="1">
    <citation type="journal article" date="2020" name="Stud. Mycol.">
        <title>101 Dothideomycetes genomes: a test case for predicting lifestyles and emergence of pathogens.</title>
        <authorList>
            <person name="Haridas S."/>
            <person name="Albert R."/>
            <person name="Binder M."/>
            <person name="Bloem J."/>
            <person name="Labutti K."/>
            <person name="Salamov A."/>
            <person name="Andreopoulos B."/>
            <person name="Baker S."/>
            <person name="Barry K."/>
            <person name="Bills G."/>
            <person name="Bluhm B."/>
            <person name="Cannon C."/>
            <person name="Castanera R."/>
            <person name="Culley D."/>
            <person name="Daum C."/>
            <person name="Ezra D."/>
            <person name="Gonzalez J."/>
            <person name="Henrissat B."/>
            <person name="Kuo A."/>
            <person name="Liang C."/>
            <person name="Lipzen A."/>
            <person name="Lutzoni F."/>
            <person name="Magnuson J."/>
            <person name="Mondo S."/>
            <person name="Nolan M."/>
            <person name="Ohm R."/>
            <person name="Pangilinan J."/>
            <person name="Park H.-J."/>
            <person name="Ramirez L."/>
            <person name="Alfaro M."/>
            <person name="Sun H."/>
            <person name="Tritt A."/>
            <person name="Yoshinaga Y."/>
            <person name="Zwiers L.-H."/>
            <person name="Turgeon B."/>
            <person name="Goodwin S."/>
            <person name="Spatafora J."/>
            <person name="Crous P."/>
            <person name="Grigoriev I."/>
        </authorList>
    </citation>
    <scope>NUCLEOTIDE SEQUENCE</scope>
    <source>
        <strain evidence="2">CBS 107.79</strain>
    </source>
</reference>
<dbReference type="Gene3D" id="6.10.280.100">
    <property type="match status" value="1"/>
</dbReference>
<keyword evidence="2" id="KW-0346">Stress response</keyword>
<dbReference type="Pfam" id="PF04119">
    <property type="entry name" value="HSP9_HSP12"/>
    <property type="match status" value="1"/>
</dbReference>
<evidence type="ECO:0000313" key="3">
    <source>
        <dbReference type="Proteomes" id="UP000800036"/>
    </source>
</evidence>
<dbReference type="Proteomes" id="UP000800036">
    <property type="component" value="Unassembled WGS sequence"/>
</dbReference>
<name>A0A6A5VM67_9PLEO</name>
<proteinExistence type="predicted"/>
<feature type="compositionally biased region" description="Polar residues" evidence="1">
    <location>
        <begin position="78"/>
        <end position="98"/>
    </location>
</feature>
<feature type="region of interest" description="Disordered" evidence="1">
    <location>
        <begin position="1"/>
        <end position="98"/>
    </location>
</feature>